<dbReference type="PANTHER" id="PTHR30061:SF50">
    <property type="entry name" value="MALTOSE_MALTODEXTRIN-BINDING PERIPLASMIC PROTEIN"/>
    <property type="match status" value="1"/>
</dbReference>
<protein>
    <submittedName>
        <fullName evidence="5">ABC transporter substrate-binding protein</fullName>
    </submittedName>
</protein>
<keyword evidence="2" id="KW-0813">Transport</keyword>
<evidence type="ECO:0000313" key="6">
    <source>
        <dbReference type="Proteomes" id="UP000029622"/>
    </source>
</evidence>
<keyword evidence="3" id="KW-0732">Signal</keyword>
<dbReference type="InterPro" id="IPR006059">
    <property type="entry name" value="SBP"/>
</dbReference>
<organism evidence="5 6">
    <name type="scientific">Caloranaerobacter azorensis H53214</name>
    <dbReference type="NCBI Taxonomy" id="1156417"/>
    <lineage>
        <taxon>Bacteria</taxon>
        <taxon>Bacillati</taxon>
        <taxon>Bacillota</taxon>
        <taxon>Tissierellia</taxon>
        <taxon>Tissierellales</taxon>
        <taxon>Thermohalobacteraceae</taxon>
        <taxon>Caloranaerobacter</taxon>
    </lineage>
</organism>
<accession>A0A096BIW0</accession>
<keyword evidence="4" id="KW-0472">Membrane</keyword>
<evidence type="ECO:0000256" key="1">
    <source>
        <dbReference type="ARBA" id="ARBA00008520"/>
    </source>
</evidence>
<sequence>MKKKLIQAFVQIIVVLLILSSPLLIVNYRKQIKEKRIEKEEPWKGVITLWDFPKLNVKTGSRYGWILDKIKKFERENPGVYIEFKPIDWKKGTTQLEEAVKTGRYPDIAPIAADFNYMKKGILEPLDNYFTKEEKNKFKCQALRAVTYNGKMWGVPFMMTTYVMYLNLDLFIERGVEPPIDGNWTYEEFVEKMKVLTWDSDNDGEIDHYGFTSFIKPNYYNVWGIILSDGADIIDENSGEYVFYGDKALKGLNKLIDLKYKYKVTPEDFGILNENEAWEMFYKKKNVAVYPTGTWALRVLENLKNKGEGFEFTVANYPIGDMRLPVSLNNSVSAYGIFKQEDEAKLKMCVKFLKYITQEKYQRELEDLGVFPVKTGITDLYMYDNKVKRIENSLSYTKIIPRHEKWKEIDRILQSQIKLALIGEKSSKEALDDAKKQIQKLYINDN</sequence>
<keyword evidence="4" id="KW-0812">Transmembrane</keyword>
<dbReference type="AlphaFoldDB" id="A0A096BIW0"/>
<comment type="similarity">
    <text evidence="1">Belongs to the bacterial solute-binding protein 1 family.</text>
</comment>
<evidence type="ECO:0000256" key="2">
    <source>
        <dbReference type="ARBA" id="ARBA00022448"/>
    </source>
</evidence>
<keyword evidence="4" id="KW-1133">Transmembrane helix</keyword>
<dbReference type="CDD" id="cd13585">
    <property type="entry name" value="PBP2_TMBP_like"/>
    <property type="match status" value="1"/>
</dbReference>
<evidence type="ECO:0000256" key="4">
    <source>
        <dbReference type="SAM" id="Phobius"/>
    </source>
</evidence>
<comment type="caution">
    <text evidence="5">The sequence shown here is derived from an EMBL/GenBank/DDBJ whole genome shotgun (WGS) entry which is preliminary data.</text>
</comment>
<dbReference type="EMBL" id="AZTB01000017">
    <property type="protein sequence ID" value="KGG80688.1"/>
    <property type="molecule type" value="Genomic_DNA"/>
</dbReference>
<proteinExistence type="inferred from homology"/>
<evidence type="ECO:0000313" key="5">
    <source>
        <dbReference type="EMBL" id="KGG80688.1"/>
    </source>
</evidence>
<feature type="transmembrane region" description="Helical" evidence="4">
    <location>
        <begin position="6"/>
        <end position="26"/>
    </location>
</feature>
<dbReference type="RefSeq" id="WP_035162908.1">
    <property type="nucleotide sequence ID" value="NZ_AZTB01000017.1"/>
</dbReference>
<dbReference type="GO" id="GO:0015768">
    <property type="term" value="P:maltose transport"/>
    <property type="evidence" value="ECO:0007669"/>
    <property type="project" value="TreeGrafter"/>
</dbReference>
<dbReference type="PANTHER" id="PTHR30061">
    <property type="entry name" value="MALTOSE-BINDING PERIPLASMIC PROTEIN"/>
    <property type="match status" value="1"/>
</dbReference>
<dbReference type="GO" id="GO:1901982">
    <property type="term" value="F:maltose binding"/>
    <property type="evidence" value="ECO:0007669"/>
    <property type="project" value="TreeGrafter"/>
</dbReference>
<gene>
    <name evidence="5" type="ORF">Y919_04760</name>
</gene>
<dbReference type="STRING" id="1156417.Y919_04760"/>
<dbReference type="GO" id="GO:0055052">
    <property type="term" value="C:ATP-binding cassette (ABC) transporter complex, substrate-binding subunit-containing"/>
    <property type="evidence" value="ECO:0007669"/>
    <property type="project" value="TreeGrafter"/>
</dbReference>
<dbReference type="Pfam" id="PF13416">
    <property type="entry name" value="SBP_bac_8"/>
    <property type="match status" value="1"/>
</dbReference>
<dbReference type="GO" id="GO:0042956">
    <property type="term" value="P:maltodextrin transmembrane transport"/>
    <property type="evidence" value="ECO:0007669"/>
    <property type="project" value="TreeGrafter"/>
</dbReference>
<dbReference type="Gene3D" id="3.40.190.10">
    <property type="entry name" value="Periplasmic binding protein-like II"/>
    <property type="match status" value="1"/>
</dbReference>
<evidence type="ECO:0000256" key="3">
    <source>
        <dbReference type="ARBA" id="ARBA00022729"/>
    </source>
</evidence>
<reference evidence="5 6" key="1">
    <citation type="submission" date="2013-12" db="EMBL/GenBank/DDBJ databases">
        <title>Draft genome sequence of Caloranaerobacter sp. H53214.</title>
        <authorList>
            <person name="Jiang L.J."/>
            <person name="Shao Z.Z."/>
            <person name="Long M.N."/>
        </authorList>
    </citation>
    <scope>NUCLEOTIDE SEQUENCE [LARGE SCALE GENOMIC DNA]</scope>
    <source>
        <strain evidence="5 6">H53214</strain>
    </source>
</reference>
<dbReference type="SUPFAM" id="SSF53850">
    <property type="entry name" value="Periplasmic binding protein-like II"/>
    <property type="match status" value="1"/>
</dbReference>
<dbReference type="Proteomes" id="UP000029622">
    <property type="component" value="Unassembled WGS sequence"/>
</dbReference>
<name>A0A096BIW0_9FIRM</name>